<evidence type="ECO:0000313" key="3">
    <source>
        <dbReference type="Proteomes" id="UP000321504"/>
    </source>
</evidence>
<dbReference type="Pfam" id="PF13673">
    <property type="entry name" value="Acetyltransf_10"/>
    <property type="match status" value="1"/>
</dbReference>
<dbReference type="Proteomes" id="UP000321504">
    <property type="component" value="Unassembled WGS sequence"/>
</dbReference>
<sequence length="152" mass="17374">MTIPNSLIIEVLNPIKLPLIKKLYKAHYPSGRAKKDELIITASREGVIVALLRLKTVEQYRLLTGMLVIPEVRGTNVGRTLLDHCENKVFEDGDYCFAFSYLEKYYAQHGFETIDSHELPNSLKMAFQRYVDSGKDLIPMQFIPSKVSKRAL</sequence>
<organism evidence="2 3">
    <name type="scientific">Vibrio parahaemolyticus</name>
    <dbReference type="NCBI Taxonomy" id="670"/>
    <lineage>
        <taxon>Bacteria</taxon>
        <taxon>Pseudomonadati</taxon>
        <taxon>Pseudomonadota</taxon>
        <taxon>Gammaproteobacteria</taxon>
        <taxon>Vibrionales</taxon>
        <taxon>Vibrionaceae</taxon>
        <taxon>Vibrio</taxon>
    </lineage>
</organism>
<accession>A0AA46L0S6</accession>
<gene>
    <name evidence="2" type="ORF">FVP01_24940</name>
</gene>
<evidence type="ECO:0000313" key="2">
    <source>
        <dbReference type="EMBL" id="TXN11364.1"/>
    </source>
</evidence>
<evidence type="ECO:0000259" key="1">
    <source>
        <dbReference type="PROSITE" id="PS51186"/>
    </source>
</evidence>
<dbReference type="InterPro" id="IPR000182">
    <property type="entry name" value="GNAT_dom"/>
</dbReference>
<dbReference type="InterPro" id="IPR016181">
    <property type="entry name" value="Acyl_CoA_acyltransferase"/>
</dbReference>
<proteinExistence type="predicted"/>
<dbReference type="AlphaFoldDB" id="A0AA46L0S6"/>
<reference evidence="2 3" key="1">
    <citation type="submission" date="2019-08" db="EMBL/GenBank/DDBJ databases">
        <title>Emerging of two pre-pandemic pathogenic O4:KUT lineages of Vibrio parahaemolyticus in coastal eastern China.</title>
        <authorList>
            <person name="Yu H."/>
        </authorList>
    </citation>
    <scope>NUCLEOTIDE SEQUENCE [LARGE SCALE GENOMIC DNA]</scope>
    <source>
        <strain evidence="2 3">HZ17-383</strain>
    </source>
</reference>
<dbReference type="PROSITE" id="PS51186">
    <property type="entry name" value="GNAT"/>
    <property type="match status" value="1"/>
</dbReference>
<protein>
    <submittedName>
        <fullName evidence="2">GNAT family N-acetyltransferase</fullName>
    </submittedName>
</protein>
<dbReference type="GO" id="GO:0016747">
    <property type="term" value="F:acyltransferase activity, transferring groups other than amino-acyl groups"/>
    <property type="evidence" value="ECO:0007669"/>
    <property type="project" value="InterPro"/>
</dbReference>
<dbReference type="SUPFAM" id="SSF55729">
    <property type="entry name" value="Acyl-CoA N-acyltransferases (Nat)"/>
    <property type="match status" value="1"/>
</dbReference>
<dbReference type="EMBL" id="VRMQ01000021">
    <property type="protein sequence ID" value="TXN11364.1"/>
    <property type="molecule type" value="Genomic_DNA"/>
</dbReference>
<dbReference type="Gene3D" id="3.40.630.30">
    <property type="match status" value="1"/>
</dbReference>
<dbReference type="CDD" id="cd04301">
    <property type="entry name" value="NAT_SF"/>
    <property type="match status" value="1"/>
</dbReference>
<comment type="caution">
    <text evidence="2">The sequence shown here is derived from an EMBL/GenBank/DDBJ whole genome shotgun (WGS) entry which is preliminary data.</text>
</comment>
<name>A0AA46L0S6_VIBPH</name>
<feature type="domain" description="N-acetyltransferase" evidence="1">
    <location>
        <begin position="7"/>
        <end position="130"/>
    </location>
</feature>